<comment type="subcellular location">
    <subcellularLocation>
        <location evidence="1">Bacterial flagellum</location>
    </subcellularLocation>
    <subcellularLocation>
        <location evidence="2">Secreted</location>
    </subcellularLocation>
</comment>
<evidence type="ECO:0000313" key="12">
    <source>
        <dbReference type="Proteomes" id="UP001620339"/>
    </source>
</evidence>
<dbReference type="PANTHER" id="PTHR30033">
    <property type="entry name" value="FLAGELLAR HOOK-ASSOCIATED PROTEIN 1"/>
    <property type="match status" value="1"/>
</dbReference>
<dbReference type="Pfam" id="PF00460">
    <property type="entry name" value="Flg_bb_rod"/>
    <property type="match status" value="1"/>
</dbReference>
<accession>A0ABW8J8E3</accession>
<dbReference type="NCBIfam" id="TIGR02492">
    <property type="entry name" value="flgK_ends"/>
    <property type="match status" value="1"/>
</dbReference>
<dbReference type="InterPro" id="IPR010930">
    <property type="entry name" value="Flg_bb/hook_C_dom"/>
</dbReference>
<comment type="similarity">
    <text evidence="3">Belongs to the flagella basal body rod proteins family.</text>
</comment>
<proteinExistence type="inferred from homology"/>
<evidence type="ECO:0000313" key="11">
    <source>
        <dbReference type="EMBL" id="MFK2878557.1"/>
    </source>
</evidence>
<dbReference type="Pfam" id="PF22638">
    <property type="entry name" value="FlgK_D1"/>
    <property type="match status" value="1"/>
</dbReference>
<keyword evidence="5" id="KW-0964">Secreted</keyword>
<dbReference type="SUPFAM" id="SSF64518">
    <property type="entry name" value="Phase 1 flagellin"/>
    <property type="match status" value="2"/>
</dbReference>
<dbReference type="Proteomes" id="UP001620339">
    <property type="component" value="Unassembled WGS sequence"/>
</dbReference>
<dbReference type="InterPro" id="IPR019776">
    <property type="entry name" value="Flagellar_basal_body_rod_CS"/>
</dbReference>
<feature type="domain" description="Flagellar basal-body/hook protein C-terminal" evidence="8">
    <location>
        <begin position="589"/>
        <end position="625"/>
    </location>
</feature>
<evidence type="ECO:0000256" key="1">
    <source>
        <dbReference type="ARBA" id="ARBA00004365"/>
    </source>
</evidence>
<dbReference type="InterPro" id="IPR049119">
    <property type="entry name" value="FlgK_D2-like"/>
</dbReference>
<keyword evidence="11" id="KW-0969">Cilium</keyword>
<evidence type="ECO:0000256" key="2">
    <source>
        <dbReference type="ARBA" id="ARBA00004613"/>
    </source>
</evidence>
<dbReference type="EMBL" id="JADIKK010000008">
    <property type="protein sequence ID" value="MFK2878557.1"/>
    <property type="molecule type" value="Genomic_DNA"/>
</dbReference>
<dbReference type="PRINTS" id="PR01005">
    <property type="entry name" value="FLGHOOKAP1"/>
</dbReference>
<evidence type="ECO:0000259" key="7">
    <source>
        <dbReference type="Pfam" id="PF00460"/>
    </source>
</evidence>
<evidence type="ECO:0000259" key="8">
    <source>
        <dbReference type="Pfam" id="PF06429"/>
    </source>
</evidence>
<evidence type="ECO:0000259" key="9">
    <source>
        <dbReference type="Pfam" id="PF21158"/>
    </source>
</evidence>
<dbReference type="InterPro" id="IPR053927">
    <property type="entry name" value="FlgK_helical"/>
</dbReference>
<dbReference type="InterPro" id="IPR001444">
    <property type="entry name" value="Flag_bb_rod_N"/>
</dbReference>
<keyword evidence="11" id="KW-0282">Flagellum</keyword>
<feature type="domain" description="Flagellar hook-associated protein FlgK helical" evidence="10">
    <location>
        <begin position="99"/>
        <end position="318"/>
    </location>
</feature>
<evidence type="ECO:0000256" key="5">
    <source>
        <dbReference type="ARBA" id="ARBA00022525"/>
    </source>
</evidence>
<organism evidence="11 12">
    <name type="scientific">Rhodanobacter hydrolyticus</name>
    <dbReference type="NCBI Taxonomy" id="2250595"/>
    <lineage>
        <taxon>Bacteria</taxon>
        <taxon>Pseudomonadati</taxon>
        <taxon>Pseudomonadota</taxon>
        <taxon>Gammaproteobacteria</taxon>
        <taxon>Lysobacterales</taxon>
        <taxon>Rhodanobacteraceae</taxon>
        <taxon>Rhodanobacter</taxon>
    </lineage>
</organism>
<dbReference type="Pfam" id="PF21158">
    <property type="entry name" value="flgK_1st_1"/>
    <property type="match status" value="1"/>
</dbReference>
<comment type="caution">
    <text evidence="11">The sequence shown here is derived from an EMBL/GenBank/DDBJ whole genome shotgun (WGS) entry which is preliminary data.</text>
</comment>
<dbReference type="PANTHER" id="PTHR30033:SF1">
    <property type="entry name" value="FLAGELLAR HOOK-ASSOCIATED PROTEIN 1"/>
    <property type="match status" value="1"/>
</dbReference>
<gene>
    <name evidence="11" type="primary">flgK</name>
    <name evidence="11" type="ORF">ISP25_15910</name>
</gene>
<feature type="domain" description="Flagellar hook-associated protein 1 D2-like" evidence="9">
    <location>
        <begin position="333"/>
        <end position="411"/>
    </location>
</feature>
<evidence type="ECO:0000259" key="10">
    <source>
        <dbReference type="Pfam" id="PF22638"/>
    </source>
</evidence>
<feature type="domain" description="Flagellar basal body rod protein N-terminal" evidence="7">
    <location>
        <begin position="5"/>
        <end position="34"/>
    </location>
</feature>
<protein>
    <recommendedName>
        <fullName evidence="4">Flagellar hook-associated protein 1</fullName>
    </recommendedName>
</protein>
<name>A0ABW8J8E3_9GAMM</name>
<dbReference type="RefSeq" id="WP_192159555.1">
    <property type="nucleotide sequence ID" value="NZ_JADIKK010000008.1"/>
</dbReference>
<dbReference type="InterPro" id="IPR002371">
    <property type="entry name" value="FlgK"/>
</dbReference>
<keyword evidence="12" id="KW-1185">Reference proteome</keyword>
<keyword evidence="6" id="KW-0975">Bacterial flagellum</keyword>
<sequence length="630" mass="63632">MSSLLNIGVTGLNAAQLALQVTGNNIANASTAGYSEQSVQQVDMVGQNNGRYTMGTGVDVIGVQRAYSQYLTQALWSSNSTMQGATTTDNLTTALNGLLQNSGNLQTALDSFYGGFNDVANSPSDLSSRQALLGDASTLTAAFNTFGQQLDQQRQQINTQISSTVNDINSVVQQIATLNTSISQAGSTQPNALLDQRDQLVNQLAGDTGISVAAQPDGTLSIYSTSGQVMVSGSYSYGFQVGSSPYDTSTTDVLNASGTDITSSLSGGTLGALLSYRTNTLDAAQNQLGRTALAVAQSVNTQQSNGLTLTGANGQPIFVVPYPSVAAMKANLGTATVSASVSDISSLTNDNYILTYTGSSTSPSVNGWSLATTSGTSVAMTANANGTLSANGLTFTVSNGAQVGDSFQILPTQNAASGISVATSDPNAIAAAAALIGTPASANTGGATVSSVNVADSTNANLFSGATVTFGAGNSYTVTDGAGNTTTGTYTSGTPIQFDGWSMSLSGTPASGDSFTVAENSSGLNDNSNALTMAGLGNVGVLDGGKTTTVGAYANLTNQIGLAGSMASSNLTTQTGLYNQATSAQQSLAGVNLDQEAANLIKYQQAYQASAQVISTSQTLFSSLITAIQA</sequence>
<evidence type="ECO:0000256" key="4">
    <source>
        <dbReference type="ARBA" id="ARBA00016244"/>
    </source>
</evidence>
<evidence type="ECO:0000256" key="3">
    <source>
        <dbReference type="ARBA" id="ARBA00009677"/>
    </source>
</evidence>
<dbReference type="Pfam" id="PF06429">
    <property type="entry name" value="Flg_bbr_C"/>
    <property type="match status" value="1"/>
</dbReference>
<reference evidence="11 12" key="1">
    <citation type="submission" date="2020-10" db="EMBL/GenBank/DDBJ databases">
        <title>Phylogeny of dyella-like bacteria.</title>
        <authorList>
            <person name="Fu J."/>
        </authorList>
    </citation>
    <scope>NUCLEOTIDE SEQUENCE [LARGE SCALE GENOMIC DNA]</scope>
    <source>
        <strain evidence="11 12">KACC 19113</strain>
    </source>
</reference>
<keyword evidence="11" id="KW-0966">Cell projection</keyword>
<dbReference type="PROSITE" id="PS00588">
    <property type="entry name" value="FLAGELLA_BB_ROD"/>
    <property type="match status" value="1"/>
</dbReference>
<evidence type="ECO:0000256" key="6">
    <source>
        <dbReference type="ARBA" id="ARBA00023143"/>
    </source>
</evidence>